<keyword evidence="1" id="KW-0802">TPR repeat</keyword>
<dbReference type="Gene3D" id="1.25.40.10">
    <property type="entry name" value="Tetratricopeptide repeat domain"/>
    <property type="match status" value="2"/>
</dbReference>
<evidence type="ECO:0000256" key="1">
    <source>
        <dbReference type="PROSITE-ProRule" id="PRU00339"/>
    </source>
</evidence>
<feature type="repeat" description="TPR" evidence="1">
    <location>
        <begin position="201"/>
        <end position="234"/>
    </location>
</feature>
<dbReference type="PROSITE" id="PS50005">
    <property type="entry name" value="TPR"/>
    <property type="match status" value="3"/>
</dbReference>
<dbReference type="SMART" id="SM00028">
    <property type="entry name" value="TPR"/>
    <property type="match status" value="4"/>
</dbReference>
<dbReference type="AlphaFoldDB" id="A0A212IVB0"/>
<reference evidence="3" key="1">
    <citation type="submission" date="2016-04" db="EMBL/GenBank/DDBJ databases">
        <authorList>
            <person name="Evans L.H."/>
            <person name="Alamgir A."/>
            <person name="Owens N."/>
            <person name="Weber N.D."/>
            <person name="Virtaneva K."/>
            <person name="Barbian K."/>
            <person name="Babar A."/>
            <person name="Rosenke K."/>
        </authorList>
    </citation>
    <scope>NUCLEOTIDE SEQUENCE</scope>
    <source>
        <strain evidence="3">86-2</strain>
    </source>
</reference>
<sequence>MKKSIVKLFFISFLMCFSVQSLLSAQLQVVKPTEDIKSLFDKGLYQEVVEQYAAQPRSLSADNLAYVAEAYFYLDDLINASRYIDLSVQKSAKCARAYYVKGLVQNANGSADDAKGSFEKAIAISPDFADAYVGLGDVFVAKEDTDKALENYKKATSFNPPSEKAFYMIGVIYASRDDLSDALNVFYTAKDKIKKDEELLVTVLYNIARIEYDFGRYTKAAEAYEELVGYLPDDYYSYEKLVQCYVKLGEYNKAATSKTKLYNAYKEGQLASTTISDNFCIDQFKVGSFDVYAYERYEESSSQPFVKNIFYVMNDSGEVDSSIFVEYTPSLDNQSRGEYKVSKIKGVTRYAYGRAFPKGVEYTSLRSYIEDVISGKEVPVSSN</sequence>
<organism evidence="3">
    <name type="scientific">uncultured Dysgonomonas sp</name>
    <dbReference type="NCBI Taxonomy" id="206096"/>
    <lineage>
        <taxon>Bacteria</taxon>
        <taxon>Pseudomonadati</taxon>
        <taxon>Bacteroidota</taxon>
        <taxon>Bacteroidia</taxon>
        <taxon>Bacteroidales</taxon>
        <taxon>Dysgonomonadaceae</taxon>
        <taxon>Dysgonomonas</taxon>
        <taxon>environmental samples</taxon>
    </lineage>
</organism>
<dbReference type="EMBL" id="FLUL01000001">
    <property type="protein sequence ID" value="SBV90845.1"/>
    <property type="molecule type" value="Genomic_DNA"/>
</dbReference>
<dbReference type="PANTHER" id="PTHR44117:SF1">
    <property type="entry name" value="INTRAFLAGELLAR TRANSPORT PROTEIN 88 HOMOLOG"/>
    <property type="match status" value="1"/>
</dbReference>
<feature type="chain" id="PRO_5012826640" evidence="2">
    <location>
        <begin position="22"/>
        <end position="383"/>
    </location>
</feature>
<proteinExistence type="predicted"/>
<feature type="repeat" description="TPR" evidence="1">
    <location>
        <begin position="95"/>
        <end position="128"/>
    </location>
</feature>
<dbReference type="SUPFAM" id="SSF48452">
    <property type="entry name" value="TPR-like"/>
    <property type="match status" value="1"/>
</dbReference>
<feature type="repeat" description="TPR" evidence="1">
    <location>
        <begin position="129"/>
        <end position="162"/>
    </location>
</feature>
<dbReference type="Pfam" id="PF13432">
    <property type="entry name" value="TPR_16"/>
    <property type="match status" value="1"/>
</dbReference>
<dbReference type="Pfam" id="PF13181">
    <property type="entry name" value="TPR_8"/>
    <property type="match status" value="1"/>
</dbReference>
<dbReference type="InterPro" id="IPR019734">
    <property type="entry name" value="TPR_rpt"/>
</dbReference>
<dbReference type="PANTHER" id="PTHR44117">
    <property type="entry name" value="INTRAFLAGELLAR TRANSPORT PROTEIN 88 HOMOLOG"/>
    <property type="match status" value="1"/>
</dbReference>
<dbReference type="GO" id="GO:0005814">
    <property type="term" value="C:centriole"/>
    <property type="evidence" value="ECO:0007669"/>
    <property type="project" value="TreeGrafter"/>
</dbReference>
<feature type="signal peptide" evidence="2">
    <location>
        <begin position="1"/>
        <end position="21"/>
    </location>
</feature>
<dbReference type="GO" id="GO:0019894">
    <property type="term" value="F:kinesin binding"/>
    <property type="evidence" value="ECO:0007669"/>
    <property type="project" value="TreeGrafter"/>
</dbReference>
<keyword evidence="2" id="KW-0732">Signal</keyword>
<dbReference type="Pfam" id="PF13414">
    <property type="entry name" value="TPR_11"/>
    <property type="match status" value="1"/>
</dbReference>
<dbReference type="InterPro" id="IPR011990">
    <property type="entry name" value="TPR-like_helical_dom_sf"/>
</dbReference>
<dbReference type="PROSITE" id="PS50293">
    <property type="entry name" value="TPR_REGION"/>
    <property type="match status" value="1"/>
</dbReference>
<name>A0A212IVB0_9BACT</name>
<evidence type="ECO:0000256" key="2">
    <source>
        <dbReference type="SAM" id="SignalP"/>
    </source>
</evidence>
<dbReference type="RefSeq" id="WP_296945947.1">
    <property type="nucleotide sequence ID" value="NZ_LT599021.1"/>
</dbReference>
<protein>
    <submittedName>
        <fullName evidence="3">Uncharacterized protein</fullName>
    </submittedName>
</protein>
<gene>
    <name evidence="3" type="ORF">KL86DYS2_10076</name>
</gene>
<accession>A0A212IVB0</accession>
<evidence type="ECO:0000313" key="3">
    <source>
        <dbReference type="EMBL" id="SBV90845.1"/>
    </source>
</evidence>